<dbReference type="Pfam" id="PF02586">
    <property type="entry name" value="SRAP"/>
    <property type="match status" value="1"/>
</dbReference>
<gene>
    <name evidence="1" type="ORF">C7435_0633</name>
</gene>
<dbReference type="EMBL" id="RBIM01000002">
    <property type="protein sequence ID" value="RKR02694.1"/>
    <property type="molecule type" value="Genomic_DNA"/>
</dbReference>
<dbReference type="OrthoDB" id="9782620at2"/>
<name>A0A495DJA1_9PROT</name>
<proteinExistence type="predicted"/>
<sequence length="220" mass="24583">MCNLYDLDTGLDAIRAAMGQLTFDLSTEPATGNFAGRPRLYPDQDGVVIHAVDDGVQLSEMRWGFPPAGQGKSPITNIRNLASPWWRRVNGAYLMQPEYRCLVPFRRFAEPIAGRRNAWFAVPGRDVAFFAGVWRPWQGERLAPVAGKSRRQRTPGDWRLYAFLTCEPNDVVAPIHPKAMPVILTDPEDCRAWLAGGEGSLALQRPLPDDQLEIVERDPG</sequence>
<dbReference type="GO" id="GO:0003697">
    <property type="term" value="F:single-stranded DNA binding"/>
    <property type="evidence" value="ECO:0007669"/>
    <property type="project" value="InterPro"/>
</dbReference>
<dbReference type="GO" id="GO:0106300">
    <property type="term" value="P:protein-DNA covalent cross-linking repair"/>
    <property type="evidence" value="ECO:0007669"/>
    <property type="project" value="InterPro"/>
</dbReference>
<dbReference type="AlphaFoldDB" id="A0A495DJA1"/>
<dbReference type="Proteomes" id="UP000273675">
    <property type="component" value="Unassembled WGS sequence"/>
</dbReference>
<dbReference type="InterPro" id="IPR036590">
    <property type="entry name" value="SRAP-like"/>
</dbReference>
<dbReference type="Gene3D" id="3.90.1680.10">
    <property type="entry name" value="SOS response associated peptidase-like"/>
    <property type="match status" value="1"/>
</dbReference>
<dbReference type="InterPro" id="IPR003738">
    <property type="entry name" value="SRAP"/>
</dbReference>
<dbReference type="SUPFAM" id="SSF143081">
    <property type="entry name" value="BB1717-like"/>
    <property type="match status" value="1"/>
</dbReference>
<comment type="caution">
    <text evidence="1">The sequence shown here is derived from an EMBL/GenBank/DDBJ whole genome shotgun (WGS) entry which is preliminary data.</text>
</comment>
<evidence type="ECO:0000313" key="2">
    <source>
        <dbReference type="Proteomes" id="UP000273675"/>
    </source>
</evidence>
<accession>A0A495DJA1</accession>
<reference evidence="1 2" key="1">
    <citation type="submission" date="2018-10" db="EMBL/GenBank/DDBJ databases">
        <title>Genomic Encyclopedia of Type Strains, Phase IV (KMG-IV): sequencing the most valuable type-strain genomes for metagenomic binning, comparative biology and taxonomic classification.</title>
        <authorList>
            <person name="Goeker M."/>
        </authorList>
    </citation>
    <scope>NUCLEOTIDE SEQUENCE [LARGE SCALE GENOMIC DNA]</scope>
    <source>
        <strain evidence="1 2">DSM 4734</strain>
    </source>
</reference>
<dbReference type="RefSeq" id="WP_121210014.1">
    <property type="nucleotide sequence ID" value="NZ_RBIM01000002.1"/>
</dbReference>
<protein>
    <submittedName>
        <fullName evidence="1">Putative SOS response-associated peptidase YedK</fullName>
    </submittedName>
</protein>
<evidence type="ECO:0000313" key="1">
    <source>
        <dbReference type="EMBL" id="RKR02694.1"/>
    </source>
</evidence>
<organism evidence="1 2">
    <name type="scientific">Maricaulis maris</name>
    <dbReference type="NCBI Taxonomy" id="74318"/>
    <lineage>
        <taxon>Bacteria</taxon>
        <taxon>Pseudomonadati</taxon>
        <taxon>Pseudomonadota</taxon>
        <taxon>Alphaproteobacteria</taxon>
        <taxon>Maricaulales</taxon>
        <taxon>Maricaulaceae</taxon>
        <taxon>Maricaulis</taxon>
    </lineage>
</organism>